<dbReference type="GO" id="GO:0006260">
    <property type="term" value="P:DNA replication"/>
    <property type="evidence" value="ECO:0007669"/>
    <property type="project" value="InterPro"/>
</dbReference>
<gene>
    <name evidence="1" type="ORF">GGQ96_002589</name>
</gene>
<dbReference type="EC" id="2.7.7.7" evidence="1"/>
<evidence type="ECO:0000313" key="1">
    <source>
        <dbReference type="EMBL" id="MBB4618446.1"/>
    </source>
</evidence>
<dbReference type="GO" id="GO:0003887">
    <property type="term" value="F:DNA-directed DNA polymerase activity"/>
    <property type="evidence" value="ECO:0007669"/>
    <property type="project" value="UniProtKB-EC"/>
</dbReference>
<dbReference type="GO" id="GO:0032298">
    <property type="term" value="P:positive regulation of DNA-templated DNA replication initiation"/>
    <property type="evidence" value="ECO:0007669"/>
    <property type="project" value="TreeGrafter"/>
</dbReference>
<dbReference type="NCBIfam" id="NF004347">
    <property type="entry name" value="PRK05728.1-4"/>
    <property type="match status" value="1"/>
</dbReference>
<dbReference type="EMBL" id="JACHNY010000005">
    <property type="protein sequence ID" value="MBB4618446.1"/>
    <property type="molecule type" value="Genomic_DNA"/>
</dbReference>
<dbReference type="SUPFAM" id="SSF102400">
    <property type="entry name" value="DNA polymerase III chi subunit"/>
    <property type="match status" value="1"/>
</dbReference>
<dbReference type="PANTHER" id="PTHR38767:SF1">
    <property type="entry name" value="DNA POLYMERASE III SUBUNIT CHI"/>
    <property type="match status" value="1"/>
</dbReference>
<dbReference type="AlphaFoldDB" id="A0A7W7AKD4"/>
<accession>A0A7W7AKD4</accession>
<dbReference type="Proteomes" id="UP000574769">
    <property type="component" value="Unassembled WGS sequence"/>
</dbReference>
<keyword evidence="2" id="KW-1185">Reference proteome</keyword>
<protein>
    <submittedName>
        <fullName evidence="1">DNA polymerase-3 subunit chi</fullName>
        <ecNumber evidence="1">2.7.7.7</ecNumber>
    </submittedName>
</protein>
<comment type="caution">
    <text evidence="1">The sequence shown here is derived from an EMBL/GenBank/DDBJ whole genome shotgun (WGS) entry which is preliminary data.</text>
</comment>
<dbReference type="PANTHER" id="PTHR38767">
    <property type="entry name" value="DNA POLYMERASE III SUBUNIT CHI"/>
    <property type="match status" value="1"/>
</dbReference>
<dbReference type="Gene3D" id="3.40.50.10110">
    <property type="entry name" value="DNA polymerase III subunit chi"/>
    <property type="match status" value="1"/>
</dbReference>
<sequence length="146" mass="16582">MQVDFYHLTATPLERALPQIAERVLAGGGRLLIVAASDEQRRHLDRWLWSYAPDSFLPHAAAGEGDEAEQPVLLAPQVEPANGARFVAIVDGEWRDAALAFDRAFHFFDDDRIREARLAWKGLADREGVERRYWKQNDAGRWEQAA</sequence>
<organism evidence="1 2">
    <name type="scientific">Sphingomonas abaci</name>
    <dbReference type="NCBI Taxonomy" id="237611"/>
    <lineage>
        <taxon>Bacteria</taxon>
        <taxon>Pseudomonadati</taxon>
        <taxon>Pseudomonadota</taxon>
        <taxon>Alphaproteobacteria</taxon>
        <taxon>Sphingomonadales</taxon>
        <taxon>Sphingomonadaceae</taxon>
        <taxon>Sphingomonas</taxon>
    </lineage>
</organism>
<reference evidence="1 2" key="1">
    <citation type="submission" date="2020-08" db="EMBL/GenBank/DDBJ databases">
        <title>Genomic Encyclopedia of Type Strains, Phase IV (KMG-IV): sequencing the most valuable type-strain genomes for metagenomic binning, comparative biology and taxonomic classification.</title>
        <authorList>
            <person name="Goeker M."/>
        </authorList>
    </citation>
    <scope>NUCLEOTIDE SEQUENCE [LARGE SCALE GENOMIC DNA]</scope>
    <source>
        <strain evidence="1 2">DSM 15867</strain>
    </source>
</reference>
<keyword evidence="1" id="KW-0808">Transferase</keyword>
<evidence type="ECO:0000313" key="2">
    <source>
        <dbReference type="Proteomes" id="UP000574769"/>
    </source>
</evidence>
<name>A0A7W7AKD4_9SPHN</name>
<dbReference type="Pfam" id="PF04364">
    <property type="entry name" value="DNA_pol3_chi"/>
    <property type="match status" value="1"/>
</dbReference>
<keyword evidence="1" id="KW-0548">Nucleotidyltransferase</keyword>
<proteinExistence type="predicted"/>
<dbReference type="GO" id="GO:0003677">
    <property type="term" value="F:DNA binding"/>
    <property type="evidence" value="ECO:0007669"/>
    <property type="project" value="InterPro"/>
</dbReference>
<dbReference type="RefSeq" id="WP_184115325.1">
    <property type="nucleotide sequence ID" value="NZ_JACHNY010000005.1"/>
</dbReference>
<dbReference type="InterPro" id="IPR036768">
    <property type="entry name" value="PolIII_chi_sf"/>
</dbReference>
<dbReference type="InterPro" id="IPR007459">
    <property type="entry name" value="DNA_pol3_chi"/>
</dbReference>